<dbReference type="Proteomes" id="UP000308508">
    <property type="component" value="Unassembled WGS sequence"/>
</dbReference>
<comment type="caution">
    <text evidence="8">The sequence shown here is derived from an EMBL/GenBank/DDBJ whole genome shotgun (WGS) entry which is preliminary data.</text>
</comment>
<keyword evidence="9" id="KW-1185">Reference proteome</keyword>
<feature type="transmembrane region" description="Helical" evidence="7">
    <location>
        <begin position="6"/>
        <end position="22"/>
    </location>
</feature>
<name>A0A5R9PIK1_9GAMM</name>
<evidence type="ECO:0000256" key="6">
    <source>
        <dbReference type="ARBA" id="ARBA00023136"/>
    </source>
</evidence>
<feature type="transmembrane region" description="Helical" evidence="7">
    <location>
        <begin position="29"/>
        <end position="51"/>
    </location>
</feature>
<dbReference type="InterPro" id="IPR007341">
    <property type="entry name" value="Transgly_assoc"/>
</dbReference>
<keyword evidence="5 7" id="KW-1133">Transmembrane helix</keyword>
<protein>
    <submittedName>
        <fullName evidence="8">GlsB/YeaQ/YmgE family stress response membrane protein</fullName>
    </submittedName>
</protein>
<comment type="similarity">
    <text evidence="2">Belongs to the UPF0410 family.</text>
</comment>
<keyword evidence="4 7" id="KW-0812">Transmembrane</keyword>
<dbReference type="GO" id="GO:0005886">
    <property type="term" value="C:plasma membrane"/>
    <property type="evidence" value="ECO:0007669"/>
    <property type="project" value="UniProtKB-SubCell"/>
</dbReference>
<evidence type="ECO:0000313" key="8">
    <source>
        <dbReference type="EMBL" id="TLX22578.1"/>
    </source>
</evidence>
<evidence type="ECO:0000256" key="7">
    <source>
        <dbReference type="SAM" id="Phobius"/>
    </source>
</evidence>
<reference evidence="8 9" key="1">
    <citation type="submission" date="2019-04" db="EMBL/GenBank/DDBJ databases">
        <authorList>
            <person name="Grouzdev D.S."/>
            <person name="Nazina T.N."/>
        </authorList>
    </citation>
    <scope>NUCLEOTIDE SEQUENCE [LARGE SCALE GENOMIC DNA]</scope>
    <source>
        <strain evidence="8 9">SHC 3-19</strain>
    </source>
</reference>
<keyword evidence="3" id="KW-1003">Cell membrane</keyword>
<dbReference type="EMBL" id="SROY01000001">
    <property type="protein sequence ID" value="TLX22578.1"/>
    <property type="molecule type" value="Genomic_DNA"/>
</dbReference>
<dbReference type="PANTHER" id="PTHR33884:SF3">
    <property type="entry name" value="UPF0410 PROTEIN YMGE"/>
    <property type="match status" value="1"/>
</dbReference>
<evidence type="ECO:0000256" key="1">
    <source>
        <dbReference type="ARBA" id="ARBA00004651"/>
    </source>
</evidence>
<gene>
    <name evidence="8" type="ORF">E5S66_00660</name>
</gene>
<organism evidence="8 9">
    <name type="scientific">Thermomonas fusca</name>
    <dbReference type="NCBI Taxonomy" id="215690"/>
    <lineage>
        <taxon>Bacteria</taxon>
        <taxon>Pseudomonadati</taxon>
        <taxon>Pseudomonadota</taxon>
        <taxon>Gammaproteobacteria</taxon>
        <taxon>Lysobacterales</taxon>
        <taxon>Lysobacteraceae</taxon>
        <taxon>Thermomonas</taxon>
    </lineage>
</organism>
<accession>A0A5R9PIK1</accession>
<sequence length="82" mass="8685">MNLIIWLIIGGIIGWLASLVMKTDGQQGIILNVVVGIIGSWLGGWLIAPLIGGAGVMAYVSAFLGAIILLAIVNLFRRGRVR</sequence>
<evidence type="ECO:0000313" key="9">
    <source>
        <dbReference type="Proteomes" id="UP000308508"/>
    </source>
</evidence>
<evidence type="ECO:0000256" key="5">
    <source>
        <dbReference type="ARBA" id="ARBA00022989"/>
    </source>
</evidence>
<comment type="subcellular location">
    <subcellularLocation>
        <location evidence="1">Cell membrane</location>
        <topology evidence="1">Multi-pass membrane protein</topology>
    </subcellularLocation>
</comment>
<evidence type="ECO:0000256" key="2">
    <source>
        <dbReference type="ARBA" id="ARBA00011006"/>
    </source>
</evidence>
<dbReference type="PANTHER" id="PTHR33884">
    <property type="entry name" value="UPF0410 PROTEIN YMGE"/>
    <property type="match status" value="1"/>
</dbReference>
<feature type="transmembrane region" description="Helical" evidence="7">
    <location>
        <begin position="57"/>
        <end position="76"/>
    </location>
</feature>
<proteinExistence type="inferred from homology"/>
<dbReference type="STRING" id="1123377.GCA_000423885_02715"/>
<evidence type="ECO:0000256" key="4">
    <source>
        <dbReference type="ARBA" id="ARBA00022692"/>
    </source>
</evidence>
<dbReference type="RefSeq" id="WP_028840072.1">
    <property type="nucleotide sequence ID" value="NZ_SROY01000001.1"/>
</dbReference>
<evidence type="ECO:0000256" key="3">
    <source>
        <dbReference type="ARBA" id="ARBA00022475"/>
    </source>
</evidence>
<keyword evidence="6 7" id="KW-0472">Membrane</keyword>
<dbReference type="AlphaFoldDB" id="A0A5R9PIK1"/>
<dbReference type="Pfam" id="PF04226">
    <property type="entry name" value="Transgly_assoc"/>
    <property type="match status" value="1"/>
</dbReference>